<dbReference type="Proteomes" id="UP000476934">
    <property type="component" value="Unassembled WGS sequence"/>
</dbReference>
<dbReference type="InterPro" id="IPR036986">
    <property type="entry name" value="S4_RNA-bd_sf"/>
</dbReference>
<dbReference type="RefSeq" id="WP_163173080.1">
    <property type="nucleotide sequence ID" value="NZ_JAAIWK010000002.1"/>
</dbReference>
<dbReference type="CDD" id="cd00165">
    <property type="entry name" value="S4"/>
    <property type="match status" value="1"/>
</dbReference>
<organism evidence="3 4">
    <name type="scientific">Heyndrickxia ginsengihumi</name>
    <dbReference type="NCBI Taxonomy" id="363870"/>
    <lineage>
        <taxon>Bacteria</taxon>
        <taxon>Bacillati</taxon>
        <taxon>Bacillota</taxon>
        <taxon>Bacilli</taxon>
        <taxon>Bacillales</taxon>
        <taxon>Bacillaceae</taxon>
        <taxon>Heyndrickxia</taxon>
    </lineage>
</organism>
<comment type="caution">
    <text evidence="3">The sequence shown here is derived from an EMBL/GenBank/DDBJ whole genome shotgun (WGS) entry which is preliminary data.</text>
</comment>
<dbReference type="Gene3D" id="3.10.290.10">
    <property type="entry name" value="RNA-binding S4 domain"/>
    <property type="match status" value="1"/>
</dbReference>
<evidence type="ECO:0000256" key="1">
    <source>
        <dbReference type="PROSITE-ProRule" id="PRU00182"/>
    </source>
</evidence>
<dbReference type="InterPro" id="IPR002942">
    <property type="entry name" value="S4_RNA-bd"/>
</dbReference>
<protein>
    <submittedName>
        <fullName evidence="3">RNA-binding protein</fullName>
    </submittedName>
</protein>
<dbReference type="Pfam" id="PF21278">
    <property type="entry name" value="YlmH_1st"/>
    <property type="match status" value="1"/>
</dbReference>
<dbReference type="PANTHER" id="PTHR13633">
    <property type="entry name" value="MITOCHONDRIAL TRANSCRIPTION RESCUE FACTOR 1"/>
    <property type="match status" value="1"/>
</dbReference>
<feature type="domain" description="RNA-binding S4" evidence="2">
    <location>
        <begin position="182"/>
        <end position="244"/>
    </location>
</feature>
<dbReference type="AlphaFoldDB" id="A0A6M0P5T0"/>
<keyword evidence="4" id="KW-1185">Reference proteome</keyword>
<gene>
    <name evidence="3" type="ORF">G4D61_01485</name>
</gene>
<dbReference type="SMART" id="SM00363">
    <property type="entry name" value="S4"/>
    <property type="match status" value="1"/>
</dbReference>
<accession>A0A6M0P5T0</accession>
<dbReference type="Gene3D" id="3.30.1370.160">
    <property type="match status" value="1"/>
</dbReference>
<proteinExistence type="predicted"/>
<reference evidence="3 4" key="1">
    <citation type="submission" date="2020-03" db="EMBL/GenBank/DDBJ databases">
        <title>Bacillus aquiflavi sp. nov., isolated from yellow water of strong flavor Chinese baijiu in Yibin region of China.</title>
        <authorList>
            <person name="Xie J."/>
        </authorList>
    </citation>
    <scope>NUCLEOTIDE SEQUENCE [LARGE SCALE GENOMIC DNA]</scope>
    <source>
        <strain evidence="3 4">Gsoil 114</strain>
    </source>
</reference>
<dbReference type="InterPro" id="IPR048443">
    <property type="entry name" value="RqcP2_N"/>
</dbReference>
<dbReference type="PANTHER" id="PTHR13633:SF3">
    <property type="entry name" value="MITOCHONDRIAL TRANSCRIPTION RESCUE FACTOR 1"/>
    <property type="match status" value="1"/>
</dbReference>
<dbReference type="SUPFAM" id="SSF55174">
    <property type="entry name" value="Alpha-L RNA-binding motif"/>
    <property type="match status" value="1"/>
</dbReference>
<sequence length="258" mass="30343">MDTIYQHFRPDEKEFIDQVLSWKQFVEDTYAPKLTDFLDPRMQQIVETIIGTNSDIRLASFGGYLDAERKRMLLYPDYFQPNDDDFHLTLFEIQYPSKFVTIAHNHVLGSLMSLGVKREKYGDILIHDERIQFFITNEMSEYVKLEFKQIGKTTIQLIEKDMNDVISTREEWKEAITTVSSLRLDAILSAIYSISRQKTQMLINRGYVKVNWKVIEDPSFQCQEGDYFSVRGYGRSKLMSLEGKTKKEKWRITTGILK</sequence>
<dbReference type="InterPro" id="IPR012677">
    <property type="entry name" value="Nucleotide-bd_a/b_plait_sf"/>
</dbReference>
<keyword evidence="1" id="KW-0694">RNA-binding</keyword>
<dbReference type="Pfam" id="PF01479">
    <property type="entry name" value="S4"/>
    <property type="match status" value="1"/>
</dbReference>
<dbReference type="PROSITE" id="PS50889">
    <property type="entry name" value="S4"/>
    <property type="match status" value="1"/>
</dbReference>
<name>A0A6M0P5T0_9BACI</name>
<evidence type="ECO:0000259" key="2">
    <source>
        <dbReference type="SMART" id="SM00363"/>
    </source>
</evidence>
<dbReference type="GO" id="GO:0003723">
    <property type="term" value="F:RNA binding"/>
    <property type="evidence" value="ECO:0007669"/>
    <property type="project" value="UniProtKB-KW"/>
</dbReference>
<dbReference type="Gene3D" id="3.30.70.330">
    <property type="match status" value="1"/>
</dbReference>
<evidence type="ECO:0000313" key="3">
    <source>
        <dbReference type="EMBL" id="NEY18638.1"/>
    </source>
</evidence>
<dbReference type="EMBL" id="JAAIWK010000002">
    <property type="protein sequence ID" value="NEY18638.1"/>
    <property type="molecule type" value="Genomic_DNA"/>
</dbReference>
<dbReference type="Pfam" id="PF17774">
    <property type="entry name" value="YlmH_RBD"/>
    <property type="match status" value="1"/>
</dbReference>
<evidence type="ECO:0000313" key="4">
    <source>
        <dbReference type="Proteomes" id="UP000476934"/>
    </source>
</evidence>
<dbReference type="InterPro" id="IPR040591">
    <property type="entry name" value="RqcP2_RBD"/>
</dbReference>